<organism evidence="4">
    <name type="scientific">Oikopleura dioica</name>
    <name type="common">Tunicate</name>
    <dbReference type="NCBI Taxonomy" id="34765"/>
    <lineage>
        <taxon>Eukaryota</taxon>
        <taxon>Metazoa</taxon>
        <taxon>Chordata</taxon>
        <taxon>Tunicata</taxon>
        <taxon>Appendicularia</taxon>
        <taxon>Copelata</taxon>
        <taxon>Oikopleuridae</taxon>
        <taxon>Oikopleura</taxon>
    </lineage>
</organism>
<gene>
    <name evidence="4" type="ORF">GSOID_T00009411001</name>
</gene>
<keyword evidence="2" id="KW-0560">Oxidoreductase</keyword>
<dbReference type="InterPro" id="IPR016163">
    <property type="entry name" value="Ald_DH_C"/>
</dbReference>
<evidence type="ECO:0000313" key="5">
    <source>
        <dbReference type="Proteomes" id="UP000001307"/>
    </source>
</evidence>
<protein>
    <recommendedName>
        <fullName evidence="3">Aldehyde dehydrogenase domain-containing protein</fullName>
    </recommendedName>
</protein>
<dbReference type="Pfam" id="PF00171">
    <property type="entry name" value="Aldedh"/>
    <property type="match status" value="1"/>
</dbReference>
<dbReference type="PANTHER" id="PTHR43353">
    <property type="entry name" value="SUCCINATE-SEMIALDEHYDE DEHYDROGENASE, MITOCHONDRIAL"/>
    <property type="match status" value="1"/>
</dbReference>
<dbReference type="InterPro" id="IPR050740">
    <property type="entry name" value="Aldehyde_DH_Superfamily"/>
</dbReference>
<accession>E4WUV7</accession>
<reference evidence="4" key="1">
    <citation type="journal article" date="2010" name="Science">
        <title>Plasticity of animal genome architecture unmasked by rapid evolution of a pelagic tunicate.</title>
        <authorList>
            <person name="Denoeud F."/>
            <person name="Henriet S."/>
            <person name="Mungpakdee S."/>
            <person name="Aury J.M."/>
            <person name="Da Silva C."/>
            <person name="Brinkmann H."/>
            <person name="Mikhaleva J."/>
            <person name="Olsen L.C."/>
            <person name="Jubin C."/>
            <person name="Canestro C."/>
            <person name="Bouquet J.M."/>
            <person name="Danks G."/>
            <person name="Poulain J."/>
            <person name="Campsteijn C."/>
            <person name="Adamski M."/>
            <person name="Cross I."/>
            <person name="Yadetie F."/>
            <person name="Muffato M."/>
            <person name="Louis A."/>
            <person name="Butcher S."/>
            <person name="Tsagkogeorga G."/>
            <person name="Konrad A."/>
            <person name="Singh S."/>
            <person name="Jensen M.F."/>
            <person name="Cong E.H."/>
            <person name="Eikeseth-Otteraa H."/>
            <person name="Noel B."/>
            <person name="Anthouard V."/>
            <person name="Porcel B.M."/>
            <person name="Kachouri-Lafond R."/>
            <person name="Nishino A."/>
            <person name="Ugolini M."/>
            <person name="Chourrout P."/>
            <person name="Nishida H."/>
            <person name="Aasland R."/>
            <person name="Huzurbazar S."/>
            <person name="Westhof E."/>
            <person name="Delsuc F."/>
            <person name="Lehrach H."/>
            <person name="Reinhardt R."/>
            <person name="Weissenbach J."/>
            <person name="Roy S.W."/>
            <person name="Artiguenave F."/>
            <person name="Postlethwait J.H."/>
            <person name="Manak J.R."/>
            <person name="Thompson E.M."/>
            <person name="Jaillon O."/>
            <person name="Du Pasquier L."/>
            <person name="Boudinot P."/>
            <person name="Liberles D.A."/>
            <person name="Volff J.N."/>
            <person name="Philippe H."/>
            <person name="Lenhard B."/>
            <person name="Roest Crollius H."/>
            <person name="Wincker P."/>
            <person name="Chourrout D."/>
        </authorList>
    </citation>
    <scope>NUCLEOTIDE SEQUENCE [LARGE SCALE GENOMIC DNA]</scope>
</reference>
<dbReference type="AlphaFoldDB" id="E4WUV7"/>
<dbReference type="InterPro" id="IPR016161">
    <property type="entry name" value="Ald_DH/histidinol_DH"/>
</dbReference>
<dbReference type="FunFam" id="3.40.605.10:FF:000005">
    <property type="entry name" value="Succinate-semialdehyde dehydrogenase I"/>
    <property type="match status" value="1"/>
</dbReference>
<dbReference type="InParanoid" id="E4WUV7"/>
<dbReference type="OrthoDB" id="310895at2759"/>
<dbReference type="SUPFAM" id="SSF53720">
    <property type="entry name" value="ALDH-like"/>
    <property type="match status" value="1"/>
</dbReference>
<dbReference type="CDD" id="cd07103">
    <property type="entry name" value="ALDH_F5_SSADH_GabD"/>
    <property type="match status" value="1"/>
</dbReference>
<dbReference type="Proteomes" id="UP000001307">
    <property type="component" value="Unassembled WGS sequence"/>
</dbReference>
<evidence type="ECO:0000259" key="3">
    <source>
        <dbReference type="Pfam" id="PF00171"/>
    </source>
</evidence>
<evidence type="ECO:0000256" key="1">
    <source>
        <dbReference type="ARBA" id="ARBA00009986"/>
    </source>
</evidence>
<evidence type="ECO:0000256" key="2">
    <source>
        <dbReference type="ARBA" id="ARBA00023002"/>
    </source>
</evidence>
<dbReference type="PANTHER" id="PTHR43353:SF5">
    <property type="entry name" value="SUCCINATE-SEMIALDEHYDE DEHYDROGENASE, MITOCHONDRIAL"/>
    <property type="match status" value="1"/>
</dbReference>
<dbReference type="InterPro" id="IPR015590">
    <property type="entry name" value="Aldehyde_DH_dom"/>
</dbReference>
<dbReference type="Gene3D" id="3.40.605.10">
    <property type="entry name" value="Aldehyde Dehydrogenase, Chain A, domain 1"/>
    <property type="match status" value="1"/>
</dbReference>
<dbReference type="GO" id="GO:0004777">
    <property type="term" value="F:succinate-semialdehyde dehydrogenase (NAD+) activity"/>
    <property type="evidence" value="ECO:0007669"/>
    <property type="project" value="TreeGrafter"/>
</dbReference>
<keyword evidence="5" id="KW-1185">Reference proteome</keyword>
<dbReference type="GO" id="GO:0009450">
    <property type="term" value="P:gamma-aminobutyric acid catabolic process"/>
    <property type="evidence" value="ECO:0007669"/>
    <property type="project" value="TreeGrafter"/>
</dbReference>
<dbReference type="Gene3D" id="3.40.309.10">
    <property type="entry name" value="Aldehyde Dehydrogenase, Chain A, domain 2"/>
    <property type="match status" value="1"/>
</dbReference>
<evidence type="ECO:0000313" key="4">
    <source>
        <dbReference type="EMBL" id="CBY21638.1"/>
    </source>
</evidence>
<name>E4WUV7_OIKDI</name>
<proteinExistence type="inferred from homology"/>
<comment type="similarity">
    <text evidence="1">Belongs to the aldehyde dehydrogenase family.</text>
</comment>
<sequence>MGFSFGTPEKVVFEKERCGELFQTDAYINGKFVKTGSVFEVTNPANAEVIAEIASCGVPETESAIDAAEIAFKTWRKMTPKTRGALVAKWGDLITANADKIGAIITFENGKPLGEGKGEANYSASFCEWAAGEGRRVHGETIPWSDRRIVTIKQPIGVVGMIAPWNFPAAMIARKVAPAIAVGCTVVIKPAALTPLSALALAKLADQAGIPPGVVNILPTSEELTPAVGETICRSPKVTALSFTGSTRVGKLLLSQCAGTVKKCSMELGGQAPFIVFPSADLDKAVAGLMASKVNCLYYQDANTGQTCVCSNNIMVHAEVHDQFVAKLVQSVKDELKFGDILNGATMGPMINQMGVDKVKRHLEDALEKGAKLEIGGDSLGGLYLEPTVVSNVSWDSLCFKEEIFGPLAAIGKFESEDTVVEFLNTARVGLAGYFFSRDAGQKMILFKLLRGSFWRSKRIWTGQRRSTDRMRRVFRNQIHMLC</sequence>
<dbReference type="EMBL" id="FN653017">
    <property type="protein sequence ID" value="CBY21638.1"/>
    <property type="molecule type" value="Genomic_DNA"/>
</dbReference>
<feature type="domain" description="Aldehyde dehydrogenase" evidence="3">
    <location>
        <begin position="37"/>
        <end position="442"/>
    </location>
</feature>
<dbReference type="InterPro" id="IPR016162">
    <property type="entry name" value="Ald_DH_N"/>
</dbReference>